<accession>A0AA36A033</accession>
<organism evidence="1 2">
    <name type="scientific">Lactuca saligna</name>
    <name type="common">Willowleaf lettuce</name>
    <dbReference type="NCBI Taxonomy" id="75948"/>
    <lineage>
        <taxon>Eukaryota</taxon>
        <taxon>Viridiplantae</taxon>
        <taxon>Streptophyta</taxon>
        <taxon>Embryophyta</taxon>
        <taxon>Tracheophyta</taxon>
        <taxon>Spermatophyta</taxon>
        <taxon>Magnoliopsida</taxon>
        <taxon>eudicotyledons</taxon>
        <taxon>Gunneridae</taxon>
        <taxon>Pentapetalae</taxon>
        <taxon>asterids</taxon>
        <taxon>campanulids</taxon>
        <taxon>Asterales</taxon>
        <taxon>Asteraceae</taxon>
        <taxon>Cichorioideae</taxon>
        <taxon>Cichorieae</taxon>
        <taxon>Lactucinae</taxon>
        <taxon>Lactuca</taxon>
    </lineage>
</organism>
<reference evidence="1" key="1">
    <citation type="submission" date="2023-04" db="EMBL/GenBank/DDBJ databases">
        <authorList>
            <person name="Vijverberg K."/>
            <person name="Xiong W."/>
            <person name="Schranz E."/>
        </authorList>
    </citation>
    <scope>NUCLEOTIDE SEQUENCE</scope>
</reference>
<dbReference type="EMBL" id="OX465085">
    <property type="protein sequence ID" value="CAI9301336.1"/>
    <property type="molecule type" value="Genomic_DNA"/>
</dbReference>
<gene>
    <name evidence="1" type="ORF">LSALG_LOCUS39899</name>
</gene>
<evidence type="ECO:0000313" key="1">
    <source>
        <dbReference type="EMBL" id="CAI9301336.1"/>
    </source>
</evidence>
<name>A0AA36A033_LACSI</name>
<dbReference type="InterPro" id="IPR012340">
    <property type="entry name" value="NA-bd_OB-fold"/>
</dbReference>
<dbReference type="SUPFAM" id="SSF50249">
    <property type="entry name" value="Nucleic acid-binding proteins"/>
    <property type="match status" value="1"/>
</dbReference>
<evidence type="ECO:0008006" key="3">
    <source>
        <dbReference type="Google" id="ProtNLM"/>
    </source>
</evidence>
<dbReference type="Proteomes" id="UP001177003">
    <property type="component" value="Chromosome 9"/>
</dbReference>
<keyword evidence="2" id="KW-1185">Reference proteome</keyword>
<dbReference type="AlphaFoldDB" id="A0AA36A033"/>
<dbReference type="Gene3D" id="2.40.50.140">
    <property type="entry name" value="Nucleic acid-binding proteins"/>
    <property type="match status" value="1"/>
</dbReference>
<sequence length="231" mass="26084">MSNAEITYLDNIGVVTHDTKFKVKIFSTWNFVPKGKKEVMSIELIVMDEQGKKIQAHVFSGIVGVKSYWDASNLFVNVDILEINNYRKRFLIPINVQDGTGTISLMLFDKDASKMLEANADDLVKVVIEAGESQLFNQQTDVADSDEIKLVKDCASHTGDNVTPSNFKKSTVTSPIKLFNKTIDLKRNLHEMYDFDSPDFESATKSRRVSSGQSTPLFVPKKKRSKLWFGF</sequence>
<evidence type="ECO:0000313" key="2">
    <source>
        <dbReference type="Proteomes" id="UP001177003"/>
    </source>
</evidence>
<protein>
    <recommendedName>
        <fullName evidence="3">Replication factor A C-terminal domain-containing protein</fullName>
    </recommendedName>
</protein>
<proteinExistence type="predicted"/>